<comment type="caution">
    <text evidence="1">The sequence shown here is derived from an EMBL/GenBank/DDBJ whole genome shotgun (WGS) entry which is preliminary data.</text>
</comment>
<accession>A0A392TVW5</accession>
<dbReference type="EMBL" id="LXQA010673318">
    <property type="protein sequence ID" value="MCI65311.1"/>
    <property type="molecule type" value="Genomic_DNA"/>
</dbReference>
<dbReference type="Proteomes" id="UP000265520">
    <property type="component" value="Unassembled WGS sequence"/>
</dbReference>
<dbReference type="AlphaFoldDB" id="A0A392TVW5"/>
<evidence type="ECO:0000313" key="1">
    <source>
        <dbReference type="EMBL" id="MCI65311.1"/>
    </source>
</evidence>
<sequence>MVNYRSCVLPQDSSLSEQCPRLARLVERILGSACNQFCLQSLPFLLVVQASLRWVPLEP</sequence>
<organism evidence="1 2">
    <name type="scientific">Trifolium medium</name>
    <dbReference type="NCBI Taxonomy" id="97028"/>
    <lineage>
        <taxon>Eukaryota</taxon>
        <taxon>Viridiplantae</taxon>
        <taxon>Streptophyta</taxon>
        <taxon>Embryophyta</taxon>
        <taxon>Tracheophyta</taxon>
        <taxon>Spermatophyta</taxon>
        <taxon>Magnoliopsida</taxon>
        <taxon>eudicotyledons</taxon>
        <taxon>Gunneridae</taxon>
        <taxon>Pentapetalae</taxon>
        <taxon>rosids</taxon>
        <taxon>fabids</taxon>
        <taxon>Fabales</taxon>
        <taxon>Fabaceae</taxon>
        <taxon>Papilionoideae</taxon>
        <taxon>50 kb inversion clade</taxon>
        <taxon>NPAAA clade</taxon>
        <taxon>Hologalegina</taxon>
        <taxon>IRL clade</taxon>
        <taxon>Trifolieae</taxon>
        <taxon>Trifolium</taxon>
    </lineage>
</organism>
<proteinExistence type="predicted"/>
<reference evidence="1 2" key="1">
    <citation type="journal article" date="2018" name="Front. Plant Sci.">
        <title>Red Clover (Trifolium pratense) and Zigzag Clover (T. medium) - A Picture of Genomic Similarities and Differences.</title>
        <authorList>
            <person name="Dluhosova J."/>
            <person name="Istvanek J."/>
            <person name="Nedelnik J."/>
            <person name="Repkova J."/>
        </authorList>
    </citation>
    <scope>NUCLEOTIDE SEQUENCE [LARGE SCALE GENOMIC DNA]</scope>
    <source>
        <strain evidence="2">cv. 10/8</strain>
        <tissue evidence="1">Leaf</tissue>
    </source>
</reference>
<keyword evidence="2" id="KW-1185">Reference proteome</keyword>
<protein>
    <submittedName>
        <fullName evidence="1">Uncharacterized protein</fullName>
    </submittedName>
</protein>
<evidence type="ECO:0000313" key="2">
    <source>
        <dbReference type="Proteomes" id="UP000265520"/>
    </source>
</evidence>
<name>A0A392TVW5_9FABA</name>